<dbReference type="EMBL" id="CP054614">
    <property type="protein sequence ID" value="QKS57491.1"/>
    <property type="molecule type" value="Genomic_DNA"/>
</dbReference>
<organism evidence="1 3">
    <name type="scientific">Paenibacillus barcinonensis</name>
    <dbReference type="NCBI Taxonomy" id="198119"/>
    <lineage>
        <taxon>Bacteria</taxon>
        <taxon>Bacillati</taxon>
        <taxon>Bacillota</taxon>
        <taxon>Bacilli</taxon>
        <taxon>Bacillales</taxon>
        <taxon>Paenibacillaceae</taxon>
        <taxon>Paenibacillus</taxon>
    </lineage>
</organism>
<dbReference type="RefSeq" id="WP_146236126.1">
    <property type="nucleotide sequence ID" value="NZ_CP054614.1"/>
</dbReference>
<reference evidence="1 3" key="1">
    <citation type="submission" date="2018-06" db="EMBL/GenBank/DDBJ databases">
        <title>Genomic Encyclopedia of Type Strains, Phase III (KMG-III): the genomes of soil and plant-associated and newly described type strains.</title>
        <authorList>
            <person name="Whitman W."/>
        </authorList>
    </citation>
    <scope>NUCLEOTIDE SEQUENCE [LARGE SCALE GENOMIC DNA]</scope>
    <source>
        <strain evidence="1 3">CECT 7022</strain>
    </source>
</reference>
<reference evidence="2 4" key="2">
    <citation type="submission" date="2020-06" db="EMBL/GenBank/DDBJ databases">
        <title>Complete genome of Paenibacillus barcinonensis KACC11450.</title>
        <authorList>
            <person name="Kim M."/>
            <person name="Park Y.-J."/>
            <person name="Shin J.-H."/>
        </authorList>
    </citation>
    <scope>NUCLEOTIDE SEQUENCE [LARGE SCALE GENOMIC DNA]</scope>
    <source>
        <strain evidence="2 4">KACC11450</strain>
    </source>
</reference>
<sequence>MYTAALVHSVETPLGSIVSCANLWSKSILVSEKSRVLQEPLVQHQSLSQEEYLMPEPRIEELMDELLEQSNRNLRE</sequence>
<dbReference type="AlphaFoldDB" id="A0A2V4VDH5"/>
<evidence type="ECO:0000313" key="1">
    <source>
        <dbReference type="EMBL" id="PYE50819.1"/>
    </source>
</evidence>
<evidence type="ECO:0000313" key="3">
    <source>
        <dbReference type="Proteomes" id="UP000247790"/>
    </source>
</evidence>
<protein>
    <submittedName>
        <fullName evidence="1">Uncharacterized protein</fullName>
    </submittedName>
</protein>
<keyword evidence="4" id="KW-1185">Reference proteome</keyword>
<evidence type="ECO:0000313" key="2">
    <source>
        <dbReference type="EMBL" id="QKS57491.1"/>
    </source>
</evidence>
<dbReference type="EMBL" id="QJSW01000003">
    <property type="protein sequence ID" value="PYE50819.1"/>
    <property type="molecule type" value="Genomic_DNA"/>
</dbReference>
<gene>
    <name evidence="1" type="ORF">DFQ00_103238</name>
    <name evidence="2" type="ORF">HUB98_15045</name>
</gene>
<dbReference type="Proteomes" id="UP000247790">
    <property type="component" value="Unassembled WGS sequence"/>
</dbReference>
<evidence type="ECO:0000313" key="4">
    <source>
        <dbReference type="Proteomes" id="UP000509327"/>
    </source>
</evidence>
<name>A0A2V4VDH5_PAEBA</name>
<dbReference type="Proteomes" id="UP000509327">
    <property type="component" value="Chromosome"/>
</dbReference>
<proteinExistence type="predicted"/>
<accession>A0A2V4VDH5</accession>